<dbReference type="EMBL" id="JAJVCZ030000001">
    <property type="protein sequence ID" value="KAL0264193.1"/>
    <property type="molecule type" value="Genomic_DNA"/>
</dbReference>
<evidence type="ECO:0000313" key="2">
    <source>
        <dbReference type="EMBL" id="KAL0264193.1"/>
    </source>
</evidence>
<dbReference type="Proteomes" id="UP001430584">
    <property type="component" value="Unassembled WGS sequence"/>
</dbReference>
<proteinExistence type="predicted"/>
<evidence type="ECO:0000256" key="1">
    <source>
        <dbReference type="SAM" id="SignalP"/>
    </source>
</evidence>
<gene>
    <name evidence="2" type="ORF">SLS55_000139</name>
</gene>
<comment type="caution">
    <text evidence="2">The sequence shown here is derived from an EMBL/GenBank/DDBJ whole genome shotgun (WGS) entry which is preliminary data.</text>
</comment>
<reference evidence="2 3" key="1">
    <citation type="submission" date="2024-02" db="EMBL/GenBank/DDBJ databases">
        <title>De novo assembly and annotation of 12 fungi associated with fruit tree decline syndrome in Ontario, Canada.</title>
        <authorList>
            <person name="Sulman M."/>
            <person name="Ellouze W."/>
            <person name="Ilyukhin E."/>
        </authorList>
    </citation>
    <scope>NUCLEOTIDE SEQUENCE [LARGE SCALE GENOMIC DNA]</scope>
    <source>
        <strain evidence="2 3">FDS-637</strain>
    </source>
</reference>
<name>A0ABR3CWH3_9PEZI</name>
<dbReference type="GeneID" id="92004224"/>
<organism evidence="2 3">
    <name type="scientific">Diplodia seriata</name>
    <dbReference type="NCBI Taxonomy" id="420778"/>
    <lineage>
        <taxon>Eukaryota</taxon>
        <taxon>Fungi</taxon>
        <taxon>Dikarya</taxon>
        <taxon>Ascomycota</taxon>
        <taxon>Pezizomycotina</taxon>
        <taxon>Dothideomycetes</taxon>
        <taxon>Dothideomycetes incertae sedis</taxon>
        <taxon>Botryosphaeriales</taxon>
        <taxon>Botryosphaeriaceae</taxon>
        <taxon>Diplodia</taxon>
    </lineage>
</organism>
<keyword evidence="3" id="KW-1185">Reference proteome</keyword>
<dbReference type="RefSeq" id="XP_066636933.1">
    <property type="nucleotide sequence ID" value="XM_066771654.1"/>
</dbReference>
<evidence type="ECO:0000313" key="3">
    <source>
        <dbReference type="Proteomes" id="UP001430584"/>
    </source>
</evidence>
<feature type="signal peptide" evidence="1">
    <location>
        <begin position="1"/>
        <end position="21"/>
    </location>
</feature>
<sequence length="202" mass="22798">MRPLTLLKGLGALLLIPYAAASPAPLQQAEHAVQAEHAEQVKHAEQAQQAVQVEQAVQAKQEIQINLASDDPLQVLRCKNEGQTATRRYPVEAIEYFCAGYHNFVIDHDNPLQFEISLDWGWWWIIIKFKIDVTEATKLYRVDEHVCGKVYRKIIDGCNTNRMDKKQGGTFEAYGIAFVLDVGISPLFSRWPAQAPDIDIPN</sequence>
<keyword evidence="1" id="KW-0732">Signal</keyword>
<protein>
    <submittedName>
        <fullName evidence="2">Uncharacterized protein</fullName>
    </submittedName>
</protein>
<accession>A0ABR3CWH3</accession>
<feature type="chain" id="PRO_5045044648" evidence="1">
    <location>
        <begin position="22"/>
        <end position="202"/>
    </location>
</feature>